<evidence type="ECO:0008006" key="3">
    <source>
        <dbReference type="Google" id="ProtNLM"/>
    </source>
</evidence>
<sequence>MKFKLFILGITILSLGASCEKKMDRIFEDSPSDRLNASVANVYSTLQANKDGWIIKYFPSSGLEFGGYTLFAKFNNTTDVSIEGDFTTLAAQVSTYTVAPGAGAILTFDTYNRIFHYFALPAVFNREPAYQLPGFLTASIGASNEGMKGENDFLVTKASADSIVMEGRKSYNKVVMVPIKSSEASTIIATYRAALTKFHAFSNYKFEVGTESFAATFSTAATKRALLIAGNTKPYAYRYTPTGLEFYTEYEVNGVKFRELKYVEPTGAYTKGYFTNDAGTIKLVPQS</sequence>
<evidence type="ECO:0000313" key="1">
    <source>
        <dbReference type="EMBL" id="SPZ87058.1"/>
    </source>
</evidence>
<accession>A0A2X2IZ32</accession>
<dbReference type="AlphaFoldDB" id="A0A2X2IZ32"/>
<gene>
    <name evidence="1" type="ORF">NCTC11343_02686</name>
</gene>
<name>A0A2X2IZ32_SPHMU</name>
<reference evidence="1 2" key="1">
    <citation type="submission" date="2018-06" db="EMBL/GenBank/DDBJ databases">
        <authorList>
            <consortium name="Pathogen Informatics"/>
            <person name="Doyle S."/>
        </authorList>
    </citation>
    <scope>NUCLEOTIDE SEQUENCE [LARGE SCALE GENOMIC DNA]</scope>
    <source>
        <strain evidence="1 2">NCTC11343</strain>
    </source>
</reference>
<dbReference type="InterPro" id="IPR025396">
    <property type="entry name" value="DUF4302"/>
</dbReference>
<organism evidence="1 2">
    <name type="scientific">Sphingobacterium multivorum</name>
    <dbReference type="NCBI Taxonomy" id="28454"/>
    <lineage>
        <taxon>Bacteria</taxon>
        <taxon>Pseudomonadati</taxon>
        <taxon>Bacteroidota</taxon>
        <taxon>Sphingobacteriia</taxon>
        <taxon>Sphingobacteriales</taxon>
        <taxon>Sphingobacteriaceae</taxon>
        <taxon>Sphingobacterium</taxon>
    </lineage>
</organism>
<dbReference type="Proteomes" id="UP000251241">
    <property type="component" value="Unassembled WGS sequence"/>
</dbReference>
<dbReference type="GeneID" id="97182625"/>
<dbReference type="RefSeq" id="WP_112374915.1">
    <property type="nucleotide sequence ID" value="NZ_CP069793.1"/>
</dbReference>
<dbReference type="PROSITE" id="PS51257">
    <property type="entry name" value="PROKAR_LIPOPROTEIN"/>
    <property type="match status" value="1"/>
</dbReference>
<dbReference type="EMBL" id="UAUU01000009">
    <property type="protein sequence ID" value="SPZ87058.1"/>
    <property type="molecule type" value="Genomic_DNA"/>
</dbReference>
<protein>
    <recommendedName>
        <fullName evidence="3">DUF4302 domain-containing protein</fullName>
    </recommendedName>
</protein>
<proteinExistence type="predicted"/>
<evidence type="ECO:0000313" key="2">
    <source>
        <dbReference type="Proteomes" id="UP000251241"/>
    </source>
</evidence>
<dbReference type="Pfam" id="PF14135">
    <property type="entry name" value="DUF4302"/>
    <property type="match status" value="1"/>
</dbReference>